<feature type="transmembrane region" description="Helical" evidence="1">
    <location>
        <begin position="6"/>
        <end position="26"/>
    </location>
</feature>
<dbReference type="AlphaFoldDB" id="A0A6C0HXC4"/>
<feature type="transmembrane region" description="Helical" evidence="1">
    <location>
        <begin position="109"/>
        <end position="133"/>
    </location>
</feature>
<name>A0A6C0HXC4_9ZZZZ</name>
<keyword evidence="1" id="KW-0812">Transmembrane</keyword>
<evidence type="ECO:0000256" key="1">
    <source>
        <dbReference type="SAM" id="Phobius"/>
    </source>
</evidence>
<organism evidence="2">
    <name type="scientific">viral metagenome</name>
    <dbReference type="NCBI Taxonomy" id="1070528"/>
    <lineage>
        <taxon>unclassified sequences</taxon>
        <taxon>metagenomes</taxon>
        <taxon>organismal metagenomes</taxon>
    </lineage>
</organism>
<proteinExistence type="predicted"/>
<reference evidence="2" key="1">
    <citation type="journal article" date="2020" name="Nature">
        <title>Giant virus diversity and host interactions through global metagenomics.</title>
        <authorList>
            <person name="Schulz F."/>
            <person name="Roux S."/>
            <person name="Paez-Espino D."/>
            <person name="Jungbluth S."/>
            <person name="Walsh D.A."/>
            <person name="Denef V.J."/>
            <person name="McMahon K.D."/>
            <person name="Konstantinidis K.T."/>
            <person name="Eloe-Fadrosh E.A."/>
            <person name="Kyrpides N.C."/>
            <person name="Woyke T."/>
        </authorList>
    </citation>
    <scope>NUCLEOTIDE SEQUENCE</scope>
    <source>
        <strain evidence="2">GVMAG-M-3300023184-177</strain>
    </source>
</reference>
<dbReference type="EMBL" id="MN740018">
    <property type="protein sequence ID" value="QHT84493.1"/>
    <property type="molecule type" value="Genomic_DNA"/>
</dbReference>
<protein>
    <submittedName>
        <fullName evidence="2">Uncharacterized protein</fullName>
    </submittedName>
</protein>
<accession>A0A6C0HXC4</accession>
<keyword evidence="1" id="KW-1133">Transmembrane helix</keyword>
<evidence type="ECO:0000313" key="2">
    <source>
        <dbReference type="EMBL" id="QHT84493.1"/>
    </source>
</evidence>
<feature type="transmembrane region" description="Helical" evidence="1">
    <location>
        <begin position="81"/>
        <end position="97"/>
    </location>
</feature>
<sequence>MLNLFIYTSVLHLTIACYKLISFYVLTENKNDYINSYNIYNNYDQLKLLIKTTTRLVLHKELLFRIYLVEFMKLILNEDDIIISWVIIFSVFNIYYHKYSDNIIITSNFIKTAIISIYLINTTILGSVFIHLYSELSGIVIHKMLFKYFIINNINSFKSNNIIKHNDVDHVNNTTSFKSIGELELVSKADVENLLSNKKID</sequence>
<keyword evidence="1" id="KW-0472">Membrane</keyword>